<comment type="pathway">
    <text evidence="3">Cofactor biosynthesis; riboflavin biosynthesis; riboflavin from 2-hydroxy-3-oxobutyl phosphate and 5-amino-6-(D-ribitylamino)uracil: step 2/2.</text>
</comment>
<keyword evidence="7" id="KW-0686">Riboflavin biosynthesis</keyword>
<dbReference type="Proteomes" id="UP000326961">
    <property type="component" value="Chromosome"/>
</dbReference>
<keyword evidence="9" id="KW-0677">Repeat</keyword>
<dbReference type="GO" id="GO:0004746">
    <property type="term" value="F:riboflavin synthase activity"/>
    <property type="evidence" value="ECO:0007669"/>
    <property type="project" value="UniProtKB-UniRule"/>
</dbReference>
<dbReference type="InterPro" id="IPR001783">
    <property type="entry name" value="Lumazine-bd"/>
</dbReference>
<dbReference type="FunFam" id="2.40.30.20:FF:000003">
    <property type="entry name" value="Riboflavin synthase, alpha subunit"/>
    <property type="match status" value="1"/>
</dbReference>
<comment type="catalytic activity">
    <reaction evidence="1">
        <text>2 6,7-dimethyl-8-(1-D-ribityl)lumazine + H(+) = 5-amino-6-(D-ribitylamino)uracil + riboflavin</text>
        <dbReference type="Rhea" id="RHEA:20772"/>
        <dbReference type="ChEBI" id="CHEBI:15378"/>
        <dbReference type="ChEBI" id="CHEBI:15934"/>
        <dbReference type="ChEBI" id="CHEBI:57986"/>
        <dbReference type="ChEBI" id="CHEBI:58201"/>
        <dbReference type="EC" id="2.5.1.9"/>
    </reaction>
</comment>
<dbReference type="PANTHER" id="PTHR21098:SF12">
    <property type="entry name" value="RIBOFLAVIN SYNTHASE"/>
    <property type="match status" value="1"/>
</dbReference>
<keyword evidence="8 13" id="KW-0808">Transferase</keyword>
<gene>
    <name evidence="13" type="primary">ribE</name>
    <name evidence="13" type="ORF">D4A35_01230</name>
</gene>
<organism evidence="13 14">
    <name type="scientific">Paraclostridium bifermentans</name>
    <name type="common">Clostridium bifermentans</name>
    <dbReference type="NCBI Taxonomy" id="1490"/>
    <lineage>
        <taxon>Bacteria</taxon>
        <taxon>Bacillati</taxon>
        <taxon>Bacillota</taxon>
        <taxon>Clostridia</taxon>
        <taxon>Peptostreptococcales</taxon>
        <taxon>Peptostreptococcaceae</taxon>
        <taxon>Paraclostridium</taxon>
    </lineage>
</organism>
<feature type="repeat" description="Lumazine-binding" evidence="11">
    <location>
        <begin position="1"/>
        <end position="96"/>
    </location>
</feature>
<dbReference type="InterPro" id="IPR026017">
    <property type="entry name" value="Lumazine-bd_dom"/>
</dbReference>
<protein>
    <recommendedName>
        <fullName evidence="6 10">Riboflavin synthase</fullName>
        <ecNumber evidence="5 10">2.5.1.9</ecNumber>
    </recommendedName>
</protein>
<dbReference type="InterPro" id="IPR023366">
    <property type="entry name" value="ATP_synth_asu-like_sf"/>
</dbReference>
<reference evidence="13 14" key="1">
    <citation type="submission" date="2018-09" db="EMBL/GenBank/DDBJ databases">
        <title>A clostridial neurotoxin that targets Anopheles mosquitoes.</title>
        <authorList>
            <person name="Contreras E."/>
            <person name="Masuyer G."/>
            <person name="Qureshi N."/>
            <person name="Chawla S."/>
            <person name="Lim H.L."/>
            <person name="Chen J."/>
            <person name="Stenmark P."/>
            <person name="Gill S."/>
        </authorList>
    </citation>
    <scope>NUCLEOTIDE SEQUENCE [LARGE SCALE GENOMIC DNA]</scope>
    <source>
        <strain evidence="13 14">Cbm</strain>
    </source>
</reference>
<comment type="function">
    <text evidence="2">Catalyzes the dismutation of two molecules of 6,7-dimethyl-8-ribityllumazine, resulting in the formation of riboflavin and 5-amino-6-(D-ribitylamino)uracil.</text>
</comment>
<dbReference type="SUPFAM" id="SSF63380">
    <property type="entry name" value="Riboflavin synthase domain-like"/>
    <property type="match status" value="2"/>
</dbReference>
<evidence type="ECO:0000256" key="5">
    <source>
        <dbReference type="ARBA" id="ARBA00012827"/>
    </source>
</evidence>
<dbReference type="FunFam" id="2.40.30.20:FF:000004">
    <property type="entry name" value="Riboflavin synthase, alpha subunit"/>
    <property type="match status" value="1"/>
</dbReference>
<evidence type="ECO:0000256" key="11">
    <source>
        <dbReference type="PROSITE-ProRule" id="PRU00524"/>
    </source>
</evidence>
<dbReference type="Pfam" id="PF00677">
    <property type="entry name" value="Lum_binding"/>
    <property type="match status" value="2"/>
</dbReference>
<dbReference type="PANTHER" id="PTHR21098">
    <property type="entry name" value="RIBOFLAVIN SYNTHASE ALPHA CHAIN"/>
    <property type="match status" value="1"/>
</dbReference>
<evidence type="ECO:0000256" key="9">
    <source>
        <dbReference type="ARBA" id="ARBA00022737"/>
    </source>
</evidence>
<feature type="repeat" description="Lumazine-binding" evidence="11">
    <location>
        <begin position="97"/>
        <end position="193"/>
    </location>
</feature>
<evidence type="ECO:0000313" key="14">
    <source>
        <dbReference type="Proteomes" id="UP000326961"/>
    </source>
</evidence>
<comment type="subunit">
    <text evidence="4">Homotrimer.</text>
</comment>
<evidence type="ECO:0000256" key="8">
    <source>
        <dbReference type="ARBA" id="ARBA00022679"/>
    </source>
</evidence>
<dbReference type="CDD" id="cd00402">
    <property type="entry name" value="Riboflavin_synthase_like"/>
    <property type="match status" value="1"/>
</dbReference>
<evidence type="ECO:0000256" key="3">
    <source>
        <dbReference type="ARBA" id="ARBA00004887"/>
    </source>
</evidence>
<dbReference type="PIRSF" id="PIRSF000498">
    <property type="entry name" value="Riboflavin_syn_A"/>
    <property type="match status" value="1"/>
</dbReference>
<sequence>MFTGIVEEIGTITHIKNGVKSSKLIINCNKVLETTEIGDSICTNGVCLTVTNINKGTFEADVMAETIRKSNLNTLKIGSKVNLERALSLSTRLGGHLVSGHIDGIGYIKDLKKEDNAIWITIKTSVDILRYIVYKGSITIDGISLTIAYVDDDIFKVSIIPHTLQQTILSSKNIGDSVNLECDIIGKYVEKLLGINKPNKQQVNNINEIFLKENGFI</sequence>
<feature type="domain" description="Lumazine-binding" evidence="12">
    <location>
        <begin position="1"/>
        <end position="96"/>
    </location>
</feature>
<evidence type="ECO:0000313" key="13">
    <source>
        <dbReference type="EMBL" id="QEZ67615.1"/>
    </source>
</evidence>
<dbReference type="NCBIfam" id="TIGR00187">
    <property type="entry name" value="ribE"/>
    <property type="match status" value="1"/>
</dbReference>
<feature type="domain" description="Lumazine-binding" evidence="12">
    <location>
        <begin position="97"/>
        <end position="193"/>
    </location>
</feature>
<evidence type="ECO:0000256" key="7">
    <source>
        <dbReference type="ARBA" id="ARBA00022619"/>
    </source>
</evidence>
<dbReference type="NCBIfam" id="NF006767">
    <property type="entry name" value="PRK09289.1"/>
    <property type="match status" value="1"/>
</dbReference>
<evidence type="ECO:0000256" key="6">
    <source>
        <dbReference type="ARBA" id="ARBA00013950"/>
    </source>
</evidence>
<dbReference type="InterPro" id="IPR017938">
    <property type="entry name" value="Riboflavin_synthase-like_b-brl"/>
</dbReference>
<proteinExistence type="predicted"/>
<evidence type="ECO:0000259" key="12">
    <source>
        <dbReference type="PROSITE" id="PS51177"/>
    </source>
</evidence>
<dbReference type="EMBL" id="CP032452">
    <property type="protein sequence ID" value="QEZ67615.1"/>
    <property type="molecule type" value="Genomic_DNA"/>
</dbReference>
<dbReference type="GO" id="GO:0009231">
    <property type="term" value="P:riboflavin biosynthetic process"/>
    <property type="evidence" value="ECO:0007669"/>
    <property type="project" value="UniProtKB-KW"/>
</dbReference>
<dbReference type="EC" id="2.5.1.9" evidence="5 10"/>
<name>A0A5P3XC92_PARBF</name>
<dbReference type="NCBIfam" id="NF009566">
    <property type="entry name" value="PRK13020.1"/>
    <property type="match status" value="1"/>
</dbReference>
<evidence type="ECO:0000256" key="4">
    <source>
        <dbReference type="ARBA" id="ARBA00011233"/>
    </source>
</evidence>
<evidence type="ECO:0000256" key="1">
    <source>
        <dbReference type="ARBA" id="ARBA00000968"/>
    </source>
</evidence>
<dbReference type="AlphaFoldDB" id="A0A5P3XC92"/>
<evidence type="ECO:0000256" key="10">
    <source>
        <dbReference type="NCBIfam" id="TIGR00187"/>
    </source>
</evidence>
<dbReference type="RefSeq" id="WP_150885359.1">
    <property type="nucleotide sequence ID" value="NZ_CP032452.1"/>
</dbReference>
<accession>A0A5P3XC92</accession>
<dbReference type="Gene3D" id="2.40.30.20">
    <property type="match status" value="2"/>
</dbReference>
<dbReference type="PROSITE" id="PS51177">
    <property type="entry name" value="LUMAZINE_BIND"/>
    <property type="match status" value="2"/>
</dbReference>
<evidence type="ECO:0000256" key="2">
    <source>
        <dbReference type="ARBA" id="ARBA00002803"/>
    </source>
</evidence>